<dbReference type="STRING" id="646526.A0A1W0E5X0"/>
<dbReference type="GO" id="GO:0046695">
    <property type="term" value="C:SLIK (SAGA-like) complex"/>
    <property type="evidence" value="ECO:0007669"/>
    <property type="project" value="InterPro"/>
</dbReference>
<dbReference type="InterPro" id="IPR009072">
    <property type="entry name" value="Histone-fold"/>
</dbReference>
<dbReference type="SUPFAM" id="SSF47113">
    <property type="entry name" value="Histone-fold"/>
    <property type="match status" value="1"/>
</dbReference>
<feature type="domain" description="TATA box binding protein associated factor (TAF) histone-like fold" evidence="6">
    <location>
        <begin position="1"/>
        <end position="67"/>
    </location>
</feature>
<dbReference type="CDD" id="cd08050">
    <property type="entry name" value="TAF6C"/>
    <property type="match status" value="1"/>
</dbReference>
<evidence type="ECO:0000313" key="7">
    <source>
        <dbReference type="EMBL" id="OQS54606.1"/>
    </source>
</evidence>
<dbReference type="VEuPathDB" id="MicrosporidiaDB:EHP00_111"/>
<dbReference type="GO" id="GO:0046982">
    <property type="term" value="F:protein heterodimerization activity"/>
    <property type="evidence" value="ECO:0007669"/>
    <property type="project" value="InterPro"/>
</dbReference>
<keyword evidence="4" id="KW-0804">Transcription</keyword>
<dbReference type="GO" id="GO:0051123">
    <property type="term" value="P:RNA polymerase II preinitiation complex assembly"/>
    <property type="evidence" value="ECO:0007669"/>
    <property type="project" value="TreeGrafter"/>
</dbReference>
<dbReference type="InterPro" id="IPR016024">
    <property type="entry name" value="ARM-type_fold"/>
</dbReference>
<dbReference type="GO" id="GO:0016251">
    <property type="term" value="F:RNA polymerase II general transcription initiation factor activity"/>
    <property type="evidence" value="ECO:0007669"/>
    <property type="project" value="InterPro"/>
</dbReference>
<dbReference type="PANTHER" id="PTHR10221">
    <property type="entry name" value="TRANSCRIPTION INITIATION FACTOR TFIID SUBUNIT 6"/>
    <property type="match status" value="1"/>
</dbReference>
<comment type="subcellular location">
    <subcellularLocation>
        <location evidence="1">Nucleus</location>
    </subcellularLocation>
</comment>
<evidence type="ECO:0000256" key="5">
    <source>
        <dbReference type="ARBA" id="ARBA00023242"/>
    </source>
</evidence>
<evidence type="ECO:0000256" key="3">
    <source>
        <dbReference type="ARBA" id="ARBA00023015"/>
    </source>
</evidence>
<dbReference type="SUPFAM" id="SSF48371">
    <property type="entry name" value="ARM repeat"/>
    <property type="match status" value="1"/>
</dbReference>
<dbReference type="SMART" id="SM00803">
    <property type="entry name" value="TAF"/>
    <property type="match status" value="1"/>
</dbReference>
<dbReference type="GO" id="GO:0000124">
    <property type="term" value="C:SAGA complex"/>
    <property type="evidence" value="ECO:0007669"/>
    <property type="project" value="EnsemblFungi"/>
</dbReference>
<dbReference type="PANTHER" id="PTHR10221:SF9">
    <property type="entry name" value="TRANSCRIPTION INITIATION FACTOR TFIID SUBUNIT 6"/>
    <property type="match status" value="1"/>
</dbReference>
<dbReference type="GO" id="GO:0005669">
    <property type="term" value="C:transcription factor TFIID complex"/>
    <property type="evidence" value="ECO:0007669"/>
    <property type="project" value="EnsemblFungi"/>
</dbReference>
<comment type="caution">
    <text evidence="7">The sequence shown here is derived from an EMBL/GenBank/DDBJ whole genome shotgun (WGS) entry which is preliminary data.</text>
</comment>
<dbReference type="InterPro" id="IPR037796">
    <property type="entry name" value="TAF6"/>
</dbReference>
<dbReference type="Pfam" id="PF07571">
    <property type="entry name" value="TAF6_C"/>
    <property type="match status" value="1"/>
</dbReference>
<dbReference type="AlphaFoldDB" id="A0A1W0E5X0"/>
<keyword evidence="5" id="KW-0539">Nucleus</keyword>
<dbReference type="OrthoDB" id="361039at2759"/>
<evidence type="ECO:0000256" key="2">
    <source>
        <dbReference type="ARBA" id="ARBA00007688"/>
    </source>
</evidence>
<dbReference type="InterPro" id="IPR011442">
    <property type="entry name" value="TAF6_C"/>
</dbReference>
<dbReference type="GO" id="GO:0003713">
    <property type="term" value="F:transcription coactivator activity"/>
    <property type="evidence" value="ECO:0007669"/>
    <property type="project" value="TreeGrafter"/>
</dbReference>
<proteinExistence type="inferred from homology"/>
<dbReference type="CDD" id="cd22931">
    <property type="entry name" value="HFD_TAF6"/>
    <property type="match status" value="1"/>
</dbReference>
<evidence type="ECO:0000256" key="1">
    <source>
        <dbReference type="ARBA" id="ARBA00004123"/>
    </source>
</evidence>
<protein>
    <submittedName>
        <fullName evidence="7">Taf6</fullName>
    </submittedName>
</protein>
<evidence type="ECO:0000256" key="4">
    <source>
        <dbReference type="ARBA" id="ARBA00023163"/>
    </source>
</evidence>
<reference evidence="7 8" key="1">
    <citation type="journal article" date="2017" name="Environ. Microbiol.">
        <title>Decay of the glycolytic pathway and adaptation to intranuclear parasitism within Enterocytozoonidae microsporidia.</title>
        <authorList>
            <person name="Wiredu Boakye D."/>
            <person name="Jaroenlak P."/>
            <person name="Prachumwat A."/>
            <person name="Williams T.A."/>
            <person name="Bateman K.S."/>
            <person name="Itsathitphaisarn O."/>
            <person name="Sritunyalucksana K."/>
            <person name="Paszkiewicz K.H."/>
            <person name="Moore K.A."/>
            <person name="Stentiford G.D."/>
            <person name="Williams B.A."/>
        </authorList>
    </citation>
    <scope>NUCLEOTIDE SEQUENCE [LARGE SCALE GENOMIC DNA]</scope>
    <source>
        <strain evidence="7 8">TH1</strain>
    </source>
</reference>
<dbReference type="Gene3D" id="1.10.20.10">
    <property type="entry name" value="Histone, subunit A"/>
    <property type="match status" value="1"/>
</dbReference>
<sequence>MFFSKETIKNYASSKGLESIEDDSYRVLSQDLEYRIKEVCQEAAKFMHASYRTKLNTTDINNALVSRNIDPFFGYESQDILMFKGLPSSTYFVPDEEIDLEEFLERPLPKIPLKPYIQSHWLVIEGVQPPIQQNPIMSEKQQISLDHISATQDEMIIKKQIKHRLTKELNVYFEKILQVMDTDPAISMDCLENETGIQQLVPYFIHQFNSELKNNVKKNDKVKIICSMYYAMLKNKFLFLDPYLHEILPSLLTCVIGKSFTNEVRELASDVIKHIFDNYSGKYVTLAPRIVNTLKNNWLDESKTVESRIYGFKCLCMLSKDIITGHLKADIEKIEDDGVKSESINFMKIYGCE</sequence>
<dbReference type="Proteomes" id="UP000192758">
    <property type="component" value="Unassembled WGS sequence"/>
</dbReference>
<keyword evidence="8" id="KW-1185">Reference proteome</keyword>
<evidence type="ECO:0000313" key="8">
    <source>
        <dbReference type="Proteomes" id="UP000192758"/>
    </source>
</evidence>
<dbReference type="InterPro" id="IPR046344">
    <property type="entry name" value="TAF6_C_sf"/>
</dbReference>
<organism evidence="7 8">
    <name type="scientific">Ecytonucleospora hepatopenaei</name>
    <dbReference type="NCBI Taxonomy" id="646526"/>
    <lineage>
        <taxon>Eukaryota</taxon>
        <taxon>Fungi</taxon>
        <taxon>Fungi incertae sedis</taxon>
        <taxon>Microsporidia</taxon>
        <taxon>Enterocytozoonidae</taxon>
        <taxon>Ecytonucleospora</taxon>
    </lineage>
</organism>
<comment type="similarity">
    <text evidence="2">Belongs to the TAF6 family.</text>
</comment>
<dbReference type="InterPro" id="IPR004823">
    <property type="entry name" value="TAF_TATA-bd_Histone-like_dom"/>
</dbReference>
<dbReference type="Pfam" id="PF02969">
    <property type="entry name" value="TAF"/>
    <property type="match status" value="1"/>
</dbReference>
<evidence type="ECO:0000259" key="6">
    <source>
        <dbReference type="SMART" id="SM00803"/>
    </source>
</evidence>
<dbReference type="Gene3D" id="1.25.40.770">
    <property type="entry name" value="TAF6, C-terminal HEAT repeat domain"/>
    <property type="match status" value="1"/>
</dbReference>
<keyword evidence="3" id="KW-0805">Transcription regulation</keyword>
<dbReference type="EMBL" id="MNPJ01000019">
    <property type="protein sequence ID" value="OQS54606.1"/>
    <property type="molecule type" value="Genomic_DNA"/>
</dbReference>
<accession>A0A1W0E5X0</accession>
<gene>
    <name evidence="7" type="primary">taf6</name>
    <name evidence="7" type="ORF">EHP00_111</name>
</gene>
<name>A0A1W0E5X0_9MICR</name>